<evidence type="ECO:0000313" key="1">
    <source>
        <dbReference type="EMBL" id="CAB1450806.1"/>
    </source>
</evidence>
<protein>
    <submittedName>
        <fullName evidence="1">Uncharacterized protein</fullName>
    </submittedName>
</protein>
<dbReference type="EMBL" id="CADEAL010004068">
    <property type="protein sequence ID" value="CAB1450806.1"/>
    <property type="molecule type" value="Genomic_DNA"/>
</dbReference>
<sequence>MGWGIAGNTPPHNTTTSSCCCSGLNKAVKAGRRPWHLGLRPHLLPPVTQVEKLSSFSVRIKRLDNLDTTVLNAGVGPLLIGSGRLSAVPLPHFLHPSVMCWARTHKVRGVHAVAVQHV</sequence>
<organism evidence="1 2">
    <name type="scientific">Pleuronectes platessa</name>
    <name type="common">European plaice</name>
    <dbReference type="NCBI Taxonomy" id="8262"/>
    <lineage>
        <taxon>Eukaryota</taxon>
        <taxon>Metazoa</taxon>
        <taxon>Chordata</taxon>
        <taxon>Craniata</taxon>
        <taxon>Vertebrata</taxon>
        <taxon>Euteleostomi</taxon>
        <taxon>Actinopterygii</taxon>
        <taxon>Neopterygii</taxon>
        <taxon>Teleostei</taxon>
        <taxon>Neoteleostei</taxon>
        <taxon>Acanthomorphata</taxon>
        <taxon>Carangaria</taxon>
        <taxon>Pleuronectiformes</taxon>
        <taxon>Pleuronectoidei</taxon>
        <taxon>Pleuronectidae</taxon>
        <taxon>Pleuronectes</taxon>
    </lineage>
</organism>
<gene>
    <name evidence="1" type="ORF">PLEPLA_LOCUS38498</name>
</gene>
<name>A0A9N7VM17_PLEPL</name>
<reference evidence="1" key="1">
    <citation type="submission" date="2020-03" db="EMBL/GenBank/DDBJ databases">
        <authorList>
            <person name="Weist P."/>
        </authorList>
    </citation>
    <scope>NUCLEOTIDE SEQUENCE</scope>
</reference>
<keyword evidence="2" id="KW-1185">Reference proteome</keyword>
<evidence type="ECO:0000313" key="2">
    <source>
        <dbReference type="Proteomes" id="UP001153269"/>
    </source>
</evidence>
<proteinExistence type="predicted"/>
<comment type="caution">
    <text evidence="1">The sequence shown here is derived from an EMBL/GenBank/DDBJ whole genome shotgun (WGS) entry which is preliminary data.</text>
</comment>
<dbReference type="AlphaFoldDB" id="A0A9N7VM17"/>
<dbReference type="Proteomes" id="UP001153269">
    <property type="component" value="Unassembled WGS sequence"/>
</dbReference>
<accession>A0A9N7VM17</accession>